<feature type="compositionally biased region" description="Low complexity" evidence="8">
    <location>
        <begin position="1"/>
        <end position="23"/>
    </location>
</feature>
<proteinExistence type="inferred from homology"/>
<name>A0A7Z0D5U8_9ACTN</name>
<dbReference type="InterPro" id="IPR000515">
    <property type="entry name" value="MetI-like"/>
</dbReference>
<dbReference type="InterPro" id="IPR035906">
    <property type="entry name" value="MetI-like_sf"/>
</dbReference>
<dbReference type="EMBL" id="JACBZS010000001">
    <property type="protein sequence ID" value="NYI69452.1"/>
    <property type="molecule type" value="Genomic_DNA"/>
</dbReference>
<comment type="similarity">
    <text evidence="7">Belongs to the binding-protein-dependent transport system permease family.</text>
</comment>
<reference evidence="10 11" key="1">
    <citation type="submission" date="2020-07" db="EMBL/GenBank/DDBJ databases">
        <title>Sequencing the genomes of 1000 actinobacteria strains.</title>
        <authorList>
            <person name="Klenk H.-P."/>
        </authorList>
    </citation>
    <scope>NUCLEOTIDE SEQUENCE [LARGE SCALE GENOMIC DNA]</scope>
    <source>
        <strain evidence="10 11">DSM 103164</strain>
    </source>
</reference>
<feature type="transmembrane region" description="Helical" evidence="7">
    <location>
        <begin position="108"/>
        <end position="129"/>
    </location>
</feature>
<accession>A0A7Z0D5U8</accession>
<dbReference type="Proteomes" id="UP000527616">
    <property type="component" value="Unassembled WGS sequence"/>
</dbReference>
<keyword evidence="10" id="KW-0762">Sugar transport</keyword>
<feature type="region of interest" description="Disordered" evidence="8">
    <location>
        <begin position="1"/>
        <end position="32"/>
    </location>
</feature>
<dbReference type="GO" id="GO:0055085">
    <property type="term" value="P:transmembrane transport"/>
    <property type="evidence" value="ECO:0007669"/>
    <property type="project" value="InterPro"/>
</dbReference>
<keyword evidence="3" id="KW-1003">Cell membrane</keyword>
<feature type="transmembrane region" description="Helical" evidence="7">
    <location>
        <begin position="141"/>
        <end position="166"/>
    </location>
</feature>
<keyword evidence="5 7" id="KW-1133">Transmembrane helix</keyword>
<evidence type="ECO:0000256" key="2">
    <source>
        <dbReference type="ARBA" id="ARBA00022448"/>
    </source>
</evidence>
<evidence type="ECO:0000256" key="4">
    <source>
        <dbReference type="ARBA" id="ARBA00022692"/>
    </source>
</evidence>
<comment type="subcellular location">
    <subcellularLocation>
        <location evidence="1 7">Cell membrane</location>
        <topology evidence="1 7">Multi-pass membrane protein</topology>
    </subcellularLocation>
</comment>
<comment type="caution">
    <text evidence="10">The sequence shown here is derived from an EMBL/GenBank/DDBJ whole genome shotgun (WGS) entry which is preliminary data.</text>
</comment>
<evidence type="ECO:0000313" key="10">
    <source>
        <dbReference type="EMBL" id="NYI69452.1"/>
    </source>
</evidence>
<dbReference type="AlphaFoldDB" id="A0A7Z0D5U8"/>
<dbReference type="Pfam" id="PF00528">
    <property type="entry name" value="BPD_transp_1"/>
    <property type="match status" value="1"/>
</dbReference>
<protein>
    <submittedName>
        <fullName evidence="10">Multiple sugar transport system permease protein</fullName>
    </submittedName>
</protein>
<feature type="domain" description="ABC transmembrane type-1" evidence="9">
    <location>
        <begin position="104"/>
        <end position="294"/>
    </location>
</feature>
<evidence type="ECO:0000256" key="3">
    <source>
        <dbReference type="ARBA" id="ARBA00022475"/>
    </source>
</evidence>
<feature type="transmembrane region" description="Helical" evidence="7">
    <location>
        <begin position="215"/>
        <end position="240"/>
    </location>
</feature>
<evidence type="ECO:0000256" key="7">
    <source>
        <dbReference type="RuleBase" id="RU363032"/>
    </source>
</evidence>
<evidence type="ECO:0000259" key="9">
    <source>
        <dbReference type="PROSITE" id="PS50928"/>
    </source>
</evidence>
<keyword evidence="11" id="KW-1185">Reference proteome</keyword>
<dbReference type="SUPFAM" id="SSF161098">
    <property type="entry name" value="MetI-like"/>
    <property type="match status" value="1"/>
</dbReference>
<dbReference type="GO" id="GO:0005886">
    <property type="term" value="C:plasma membrane"/>
    <property type="evidence" value="ECO:0007669"/>
    <property type="project" value="UniProtKB-SubCell"/>
</dbReference>
<evidence type="ECO:0000256" key="1">
    <source>
        <dbReference type="ARBA" id="ARBA00004651"/>
    </source>
</evidence>
<dbReference type="RefSeq" id="WP_179443530.1">
    <property type="nucleotide sequence ID" value="NZ_JACBZS010000001.1"/>
</dbReference>
<dbReference type="PANTHER" id="PTHR43744">
    <property type="entry name" value="ABC TRANSPORTER PERMEASE PROTEIN MG189-RELATED-RELATED"/>
    <property type="match status" value="1"/>
</dbReference>
<keyword evidence="4 7" id="KW-0812">Transmembrane</keyword>
<dbReference type="CDD" id="cd06261">
    <property type="entry name" value="TM_PBP2"/>
    <property type="match status" value="1"/>
</dbReference>
<keyword evidence="2 7" id="KW-0813">Transport</keyword>
<gene>
    <name evidence="10" type="ORF">GGQ54_000012</name>
</gene>
<dbReference type="Gene3D" id="1.10.3720.10">
    <property type="entry name" value="MetI-like"/>
    <property type="match status" value="1"/>
</dbReference>
<sequence>MTTELTRPAGATDAGPTGTTDTPPGRPGGWQAQQRRGRLIGKGLARLIMIVISLLFLVPLYWMVITALKTSEELAAFPPTFWPTDPQWGVFAETVQAFPFFRMFANTVLVTVASTVLVTLSSFVVAYGFACIDWPGRDKIFYLVLATLFIPFPLAIIPMFDLFAWLGWVNTLLPLIVPSMFASAFYIFLLRQFLKQTAQDTIDAARIDGASEWQICWRVVFPIARPALVAVSIFAAVLAWNDFMGPLIYLQDPSVQTLAIGLQMFSTETDTQYNQLMAASIMTLVPLIVLFAIFQRYFVRGLNVGGFR</sequence>
<dbReference type="PANTHER" id="PTHR43744:SF12">
    <property type="entry name" value="ABC TRANSPORTER PERMEASE PROTEIN MG189-RELATED"/>
    <property type="match status" value="1"/>
</dbReference>
<organism evidence="10 11">
    <name type="scientific">Naumannella cuiyingiana</name>
    <dbReference type="NCBI Taxonomy" id="1347891"/>
    <lineage>
        <taxon>Bacteria</taxon>
        <taxon>Bacillati</taxon>
        <taxon>Actinomycetota</taxon>
        <taxon>Actinomycetes</taxon>
        <taxon>Propionibacteriales</taxon>
        <taxon>Propionibacteriaceae</taxon>
        <taxon>Naumannella</taxon>
    </lineage>
</organism>
<evidence type="ECO:0000313" key="11">
    <source>
        <dbReference type="Proteomes" id="UP000527616"/>
    </source>
</evidence>
<evidence type="ECO:0000256" key="5">
    <source>
        <dbReference type="ARBA" id="ARBA00022989"/>
    </source>
</evidence>
<evidence type="ECO:0000256" key="6">
    <source>
        <dbReference type="ARBA" id="ARBA00023136"/>
    </source>
</evidence>
<keyword evidence="6 7" id="KW-0472">Membrane</keyword>
<evidence type="ECO:0000256" key="8">
    <source>
        <dbReference type="SAM" id="MobiDB-lite"/>
    </source>
</evidence>
<feature type="transmembrane region" description="Helical" evidence="7">
    <location>
        <begin position="276"/>
        <end position="299"/>
    </location>
</feature>
<feature type="transmembrane region" description="Helical" evidence="7">
    <location>
        <begin position="44"/>
        <end position="64"/>
    </location>
</feature>
<feature type="transmembrane region" description="Helical" evidence="7">
    <location>
        <begin position="172"/>
        <end position="194"/>
    </location>
</feature>
<dbReference type="PROSITE" id="PS50928">
    <property type="entry name" value="ABC_TM1"/>
    <property type="match status" value="1"/>
</dbReference>